<dbReference type="Proteomes" id="UP000284120">
    <property type="component" value="Unassembled WGS sequence"/>
</dbReference>
<accession>A0A3S3P9Z0</accession>
<organism evidence="2 3">
    <name type="scientific">Pedobacter chitinilyticus</name>
    <dbReference type="NCBI Taxonomy" id="2233776"/>
    <lineage>
        <taxon>Bacteria</taxon>
        <taxon>Pseudomonadati</taxon>
        <taxon>Bacteroidota</taxon>
        <taxon>Sphingobacteriia</taxon>
        <taxon>Sphingobacteriales</taxon>
        <taxon>Sphingobacteriaceae</taxon>
        <taxon>Pedobacter</taxon>
    </lineage>
</organism>
<protein>
    <submittedName>
        <fullName evidence="2">Uncharacterized protein</fullName>
    </submittedName>
</protein>
<feature type="transmembrane region" description="Helical" evidence="1">
    <location>
        <begin position="46"/>
        <end position="64"/>
    </location>
</feature>
<evidence type="ECO:0000256" key="1">
    <source>
        <dbReference type="SAM" id="Phobius"/>
    </source>
</evidence>
<gene>
    <name evidence="2" type="ORF">DPV69_19710</name>
</gene>
<evidence type="ECO:0000313" key="2">
    <source>
        <dbReference type="EMBL" id="RWU03914.1"/>
    </source>
</evidence>
<reference evidence="2 3" key="1">
    <citation type="submission" date="2018-06" db="EMBL/GenBank/DDBJ databases">
        <title>Pedobacter endophyticus sp. nov., an endophytic bacterium isolated from a leaf of Triticum aestivum.</title>
        <authorList>
            <person name="Zhang L."/>
        </authorList>
    </citation>
    <scope>NUCLEOTIDE SEQUENCE [LARGE SCALE GENOMIC DNA]</scope>
    <source>
        <strain evidence="2 3">CM134L-2</strain>
    </source>
</reference>
<keyword evidence="1" id="KW-1133">Transmembrane helix</keyword>
<dbReference type="OrthoDB" id="773133at2"/>
<dbReference type="AlphaFoldDB" id="A0A3S3P9Z0"/>
<keyword evidence="3" id="KW-1185">Reference proteome</keyword>
<comment type="caution">
    <text evidence="2">The sequence shown here is derived from an EMBL/GenBank/DDBJ whole genome shotgun (WGS) entry which is preliminary data.</text>
</comment>
<keyword evidence="1" id="KW-0812">Transmembrane</keyword>
<name>A0A3S3P9Z0_9SPHI</name>
<keyword evidence="1" id="KW-0472">Membrane</keyword>
<proteinExistence type="predicted"/>
<feature type="transmembrane region" description="Helical" evidence="1">
    <location>
        <begin position="76"/>
        <end position="98"/>
    </location>
</feature>
<evidence type="ECO:0000313" key="3">
    <source>
        <dbReference type="Proteomes" id="UP000284120"/>
    </source>
</evidence>
<sequence length="108" mass="11982">MKDFNDDLLIVSTAKQCARISLLVGTSIFLLFAISGVGQIMILGAFFIPLAVFVNGLILFILLLHLINHRAAWRKILLAALIMLSNIPLAILFAWLSIQISELNHIKL</sequence>
<feature type="transmembrane region" description="Helical" evidence="1">
    <location>
        <begin position="20"/>
        <end position="40"/>
    </location>
</feature>
<dbReference type="RefSeq" id="WP_128353407.1">
    <property type="nucleotide sequence ID" value="NZ_QMHN01000008.1"/>
</dbReference>
<dbReference type="EMBL" id="SAYW01000008">
    <property type="protein sequence ID" value="RWU03914.1"/>
    <property type="molecule type" value="Genomic_DNA"/>
</dbReference>